<reference evidence="2 3" key="1">
    <citation type="journal article" date="2022" name="Nat. Plants">
        <title>Genomes of leafy and leafless Platanthera orchids illuminate the evolution of mycoheterotrophy.</title>
        <authorList>
            <person name="Li M.H."/>
            <person name="Liu K.W."/>
            <person name="Li Z."/>
            <person name="Lu H.C."/>
            <person name="Ye Q.L."/>
            <person name="Zhang D."/>
            <person name="Wang J.Y."/>
            <person name="Li Y.F."/>
            <person name="Zhong Z.M."/>
            <person name="Liu X."/>
            <person name="Yu X."/>
            <person name="Liu D.K."/>
            <person name="Tu X.D."/>
            <person name="Liu B."/>
            <person name="Hao Y."/>
            <person name="Liao X.Y."/>
            <person name="Jiang Y.T."/>
            <person name="Sun W.H."/>
            <person name="Chen J."/>
            <person name="Chen Y.Q."/>
            <person name="Ai Y."/>
            <person name="Zhai J.W."/>
            <person name="Wu S.S."/>
            <person name="Zhou Z."/>
            <person name="Hsiao Y.Y."/>
            <person name="Wu W.L."/>
            <person name="Chen Y.Y."/>
            <person name="Lin Y.F."/>
            <person name="Hsu J.L."/>
            <person name="Li C.Y."/>
            <person name="Wang Z.W."/>
            <person name="Zhao X."/>
            <person name="Zhong W.Y."/>
            <person name="Ma X.K."/>
            <person name="Ma L."/>
            <person name="Huang J."/>
            <person name="Chen G.Z."/>
            <person name="Huang M.Z."/>
            <person name="Huang L."/>
            <person name="Peng D.H."/>
            <person name="Luo Y.B."/>
            <person name="Zou S.Q."/>
            <person name="Chen S.P."/>
            <person name="Lan S."/>
            <person name="Tsai W.C."/>
            <person name="Van de Peer Y."/>
            <person name="Liu Z.J."/>
        </authorList>
    </citation>
    <scope>NUCLEOTIDE SEQUENCE [LARGE SCALE GENOMIC DNA]</scope>
    <source>
        <strain evidence="2">Lor288</strain>
    </source>
</reference>
<gene>
    <name evidence="2" type="ORF">KSP40_PGU004726</name>
</gene>
<dbReference type="PANTHER" id="PTHR31929">
    <property type="entry name" value="SAUR-LIKE AUXIN-RESPONSIVE PROTEIN FAMILY-RELATED"/>
    <property type="match status" value="1"/>
</dbReference>
<protein>
    <submittedName>
        <fullName evidence="2">Uncharacterized protein</fullName>
    </submittedName>
</protein>
<dbReference type="InterPro" id="IPR003676">
    <property type="entry name" value="SAUR_fam"/>
</dbReference>
<evidence type="ECO:0000313" key="2">
    <source>
        <dbReference type="EMBL" id="KAK8965131.1"/>
    </source>
</evidence>
<comment type="similarity">
    <text evidence="1">Belongs to the ARG7 family.</text>
</comment>
<dbReference type="EMBL" id="JBBWWR010000006">
    <property type="protein sequence ID" value="KAK8965131.1"/>
    <property type="molecule type" value="Genomic_DNA"/>
</dbReference>
<dbReference type="Pfam" id="PF02519">
    <property type="entry name" value="Auxin_inducible"/>
    <property type="match status" value="1"/>
</dbReference>
<name>A0ABR2MM15_9ASPA</name>
<dbReference type="Proteomes" id="UP001412067">
    <property type="component" value="Unassembled WGS sequence"/>
</dbReference>
<evidence type="ECO:0000256" key="1">
    <source>
        <dbReference type="ARBA" id="ARBA00006974"/>
    </source>
</evidence>
<accession>A0ABR2MM15</accession>
<comment type="caution">
    <text evidence="2">The sequence shown here is derived from an EMBL/GenBank/DDBJ whole genome shotgun (WGS) entry which is preliminary data.</text>
</comment>
<organism evidence="2 3">
    <name type="scientific">Platanthera guangdongensis</name>
    <dbReference type="NCBI Taxonomy" id="2320717"/>
    <lineage>
        <taxon>Eukaryota</taxon>
        <taxon>Viridiplantae</taxon>
        <taxon>Streptophyta</taxon>
        <taxon>Embryophyta</taxon>
        <taxon>Tracheophyta</taxon>
        <taxon>Spermatophyta</taxon>
        <taxon>Magnoliopsida</taxon>
        <taxon>Liliopsida</taxon>
        <taxon>Asparagales</taxon>
        <taxon>Orchidaceae</taxon>
        <taxon>Orchidoideae</taxon>
        <taxon>Orchideae</taxon>
        <taxon>Orchidinae</taxon>
        <taxon>Platanthera</taxon>
    </lineage>
</organism>
<proteinExistence type="inferred from homology"/>
<keyword evidence="3" id="KW-1185">Reference proteome</keyword>
<sequence length="116" mass="13271">MALWKSKKLPPATAFRQLLKRCSSLGRKESSGEFPVDVPKGHFAVYVGEKRRRFIVPISVLARPAFRRLLHLAAEEFGFDHEMGITIPCEEDVFCAFGFRNGRSGFYPEDRNDTHK</sequence>
<evidence type="ECO:0000313" key="3">
    <source>
        <dbReference type="Proteomes" id="UP001412067"/>
    </source>
</evidence>